<comment type="caution">
    <text evidence="4">The sequence shown here is derived from an EMBL/GenBank/DDBJ whole genome shotgun (WGS) entry which is preliminary data.</text>
</comment>
<feature type="domain" description="RCC1-like" evidence="3">
    <location>
        <begin position="442"/>
        <end position="690"/>
    </location>
</feature>
<feature type="repeat" description="RCC1" evidence="2">
    <location>
        <begin position="608"/>
        <end position="658"/>
    </location>
</feature>
<keyword evidence="5" id="KW-1185">Reference proteome</keyword>
<evidence type="ECO:0000259" key="3">
    <source>
        <dbReference type="Pfam" id="PF25390"/>
    </source>
</evidence>
<dbReference type="PANTHER" id="PTHR22872">
    <property type="entry name" value="BTK-BINDING PROTEIN-RELATED"/>
    <property type="match status" value="1"/>
</dbReference>
<evidence type="ECO:0000256" key="2">
    <source>
        <dbReference type="PROSITE-ProRule" id="PRU00235"/>
    </source>
</evidence>
<evidence type="ECO:0000256" key="1">
    <source>
        <dbReference type="ARBA" id="ARBA00022737"/>
    </source>
</evidence>
<dbReference type="Pfam" id="PF00415">
    <property type="entry name" value="RCC1"/>
    <property type="match status" value="1"/>
</dbReference>
<feature type="repeat" description="RCC1" evidence="2">
    <location>
        <begin position="505"/>
        <end position="554"/>
    </location>
</feature>
<proteinExistence type="predicted"/>
<dbReference type="Gene3D" id="2.130.10.30">
    <property type="entry name" value="Regulator of chromosome condensation 1/beta-lactamase-inhibitor protein II"/>
    <property type="match status" value="1"/>
</dbReference>
<dbReference type="PANTHER" id="PTHR22872:SF6">
    <property type="entry name" value="E3 UBIQUITIN-PROTEIN LIGASE HERC1-RELATED"/>
    <property type="match status" value="1"/>
</dbReference>
<keyword evidence="1" id="KW-0677">Repeat</keyword>
<dbReference type="InterPro" id="IPR000408">
    <property type="entry name" value="Reg_chr_condens"/>
</dbReference>
<dbReference type="AlphaFoldDB" id="A0ABD0YTV8"/>
<protein>
    <recommendedName>
        <fullName evidence="3">RCC1-like domain-containing protein</fullName>
    </recommendedName>
</protein>
<dbReference type="PROSITE" id="PS00626">
    <property type="entry name" value="RCC1_2"/>
    <property type="match status" value="1"/>
</dbReference>
<dbReference type="SUPFAM" id="SSF50985">
    <property type="entry name" value="RCC1/BLIP-II"/>
    <property type="match status" value="1"/>
</dbReference>
<feature type="repeat" description="RCC1" evidence="2">
    <location>
        <begin position="399"/>
        <end position="451"/>
    </location>
</feature>
<dbReference type="InterPro" id="IPR058923">
    <property type="entry name" value="RCC1-like_dom"/>
</dbReference>
<gene>
    <name evidence="4" type="ORF">AAG570_006366</name>
</gene>
<sequence length="944" mass="102762">MSVSSSSSVKPIWQDHLNTSWASERIENVANREGVQLLYDSLLANKELVAVSVPQANVSSHSEQTTSYNYGDLEQHICSLLQAQLKLAQLSHAESTYAIVLRQRLTVLRRILYAFSSKYEIKDKIKSVSKEKTERETKIDLVGLVQERPLTGSQALLEIAVRSGLTLLFALLRQSWSYQDSSGEDHANLCGQMLTTALDIVNSLPPLSLSDCQLSTLGNETLASISRFLVLTAQPNSGATNRDQQLSSELLLALAVQRGSLCCLLEWVAMALKCSSPESIINGSFFVSTLQKMNHNLPPHDMNCSEGNVPLYKAALILMRVIVNLACDYTLNWGMCDTPYSMQSLQDNCEVYVWGSNSSRQLAEDVNEKIIIPKRASSFSNVRQVEAGQYCTFVVLSNGEVNACGKGSYGRLGLGDSKNQSTPKKVMFDNKIKKLSSSKGSDGHSLALSEDGQVYSWGDGDYGKLGHGNSTTQRQPKLIAGPLLGLKIVNISAGYRHSAAVTDDGQLYVWGEGDLGRLGLGDNRSKNIPTLVPDLSGVGSVACGSAHTLVLSSDGKTVWSFGSGEAGKLGHGDTANVYRPKIIEALQGLYIRKVAAGSQFSLALTCNGSVLVWGTSACLGSGTTDAMYVLPQTIEDLAPLHIVDITCGDSHCLALTYDCEVLAWGINAMGQCGQGHATSPVTRPRKVIGLDGVAVVTWHRPFCVDLKEATFSLLLSFLETYCQTFDSDNQPPFGSHEEHEEFAVLCLRLLCAHLSLSHMAGTEVPQIFGGQAMPLRHYLFRLVDIATPKSVSMAISECLAVGASLLLPPLRERLELLQTLLPQGSHLSKGQKLLLNVLVTSLEEHSQLSSLLNLGGITTLEGSAEIDKDYHLIDSLLKTLVNNLFSHTMEILENTETSLLKGESYETWRACIDGSSHLRDLLTHLHVHLLSRSFFILEPNKMVS</sequence>
<dbReference type="PROSITE" id="PS50012">
    <property type="entry name" value="RCC1_3"/>
    <property type="match status" value="6"/>
</dbReference>
<feature type="repeat" description="RCC1" evidence="2">
    <location>
        <begin position="556"/>
        <end position="607"/>
    </location>
</feature>
<feature type="repeat" description="RCC1" evidence="2">
    <location>
        <begin position="452"/>
        <end position="504"/>
    </location>
</feature>
<reference evidence="4 5" key="1">
    <citation type="submission" date="2024-07" db="EMBL/GenBank/DDBJ databases">
        <title>Chromosome-level genome assembly of the water stick insect Ranatra chinensis (Heteroptera: Nepidae).</title>
        <authorList>
            <person name="Liu X."/>
        </authorList>
    </citation>
    <scope>NUCLEOTIDE SEQUENCE [LARGE SCALE GENOMIC DNA]</scope>
    <source>
        <strain evidence="4">Cailab_2021Rc</strain>
        <tissue evidence="4">Muscle</tissue>
    </source>
</reference>
<name>A0ABD0YTV8_9HEMI</name>
<accession>A0ABD0YTV8</accession>
<dbReference type="Proteomes" id="UP001558652">
    <property type="component" value="Unassembled WGS sequence"/>
</dbReference>
<dbReference type="Pfam" id="PF25390">
    <property type="entry name" value="WD40_RLD"/>
    <property type="match status" value="1"/>
</dbReference>
<feature type="repeat" description="RCC1" evidence="2">
    <location>
        <begin position="349"/>
        <end position="398"/>
    </location>
</feature>
<evidence type="ECO:0000313" key="5">
    <source>
        <dbReference type="Proteomes" id="UP001558652"/>
    </source>
</evidence>
<dbReference type="InterPro" id="IPR009091">
    <property type="entry name" value="RCC1/BLIP-II"/>
</dbReference>
<organism evidence="4 5">
    <name type="scientific">Ranatra chinensis</name>
    <dbReference type="NCBI Taxonomy" id="642074"/>
    <lineage>
        <taxon>Eukaryota</taxon>
        <taxon>Metazoa</taxon>
        <taxon>Ecdysozoa</taxon>
        <taxon>Arthropoda</taxon>
        <taxon>Hexapoda</taxon>
        <taxon>Insecta</taxon>
        <taxon>Pterygota</taxon>
        <taxon>Neoptera</taxon>
        <taxon>Paraneoptera</taxon>
        <taxon>Hemiptera</taxon>
        <taxon>Heteroptera</taxon>
        <taxon>Panheteroptera</taxon>
        <taxon>Nepomorpha</taxon>
        <taxon>Nepidae</taxon>
        <taxon>Ranatrinae</taxon>
        <taxon>Ranatra</taxon>
    </lineage>
</organism>
<evidence type="ECO:0000313" key="4">
    <source>
        <dbReference type="EMBL" id="KAL1139382.1"/>
    </source>
</evidence>
<dbReference type="PRINTS" id="PR00633">
    <property type="entry name" value="RCCNDNSATION"/>
</dbReference>
<dbReference type="EMBL" id="JBFDAA010000002">
    <property type="protein sequence ID" value="KAL1139382.1"/>
    <property type="molecule type" value="Genomic_DNA"/>
</dbReference>
<dbReference type="InterPro" id="IPR051625">
    <property type="entry name" value="Signaling_Regulatory_Domain"/>
</dbReference>